<proteinExistence type="predicted"/>
<gene>
    <name evidence="1" type="ORF">AQJ30_14700</name>
</gene>
<dbReference type="Proteomes" id="UP000053271">
    <property type="component" value="Unassembled WGS sequence"/>
</dbReference>
<keyword evidence="2" id="KW-1185">Reference proteome</keyword>
<evidence type="ECO:0000313" key="1">
    <source>
        <dbReference type="EMBL" id="KUN38111.1"/>
    </source>
</evidence>
<evidence type="ECO:0000313" key="2">
    <source>
        <dbReference type="Proteomes" id="UP000053271"/>
    </source>
</evidence>
<organism evidence="1 2">
    <name type="scientific">Streptomyces longwoodensis</name>
    <dbReference type="NCBI Taxonomy" id="68231"/>
    <lineage>
        <taxon>Bacteria</taxon>
        <taxon>Bacillati</taxon>
        <taxon>Actinomycetota</taxon>
        <taxon>Actinomycetes</taxon>
        <taxon>Kitasatosporales</taxon>
        <taxon>Streptomycetaceae</taxon>
        <taxon>Streptomyces</taxon>
    </lineage>
</organism>
<name>A0A117QNI4_9ACTN</name>
<reference evidence="1 2" key="1">
    <citation type="submission" date="2015-10" db="EMBL/GenBank/DDBJ databases">
        <title>Draft genome sequence of Streptomyces longwoodensis DSM 41677, type strain for the species Streptomyces longwoodensis.</title>
        <authorList>
            <person name="Ruckert C."/>
            <person name="Winkler A."/>
            <person name="Kalinowski J."/>
            <person name="Kampfer P."/>
            <person name="Glaeser S."/>
        </authorList>
    </citation>
    <scope>NUCLEOTIDE SEQUENCE [LARGE SCALE GENOMIC DNA]</scope>
    <source>
        <strain evidence="1 2">DSM 41677</strain>
    </source>
</reference>
<sequence length="73" mass="7675">MTVTSTSPVWMPVRMYAAPSATSTSPVVLACQIRGDGSLLIADLELVVVDWDLPIAPFDLAAHAHPFVGVPAT</sequence>
<comment type="caution">
    <text evidence="1">The sequence shown here is derived from an EMBL/GenBank/DDBJ whole genome shotgun (WGS) entry which is preliminary data.</text>
</comment>
<protein>
    <submittedName>
        <fullName evidence="1">Uncharacterized protein</fullName>
    </submittedName>
</protein>
<accession>A0A117QNI4</accession>
<dbReference type="EMBL" id="LMWS01000017">
    <property type="protein sequence ID" value="KUN38111.1"/>
    <property type="molecule type" value="Genomic_DNA"/>
</dbReference>
<dbReference type="AlphaFoldDB" id="A0A117QNI4"/>